<dbReference type="STRING" id="92487.SAMN02745130_02007"/>
<proteinExistence type="predicted"/>
<dbReference type="RefSeq" id="WP_078922472.1">
    <property type="nucleotide sequence ID" value="NZ_FUYB01000008.1"/>
</dbReference>
<dbReference type="OrthoDB" id="5625246at2"/>
<accession>A0A1T4WRJ7</accession>
<gene>
    <name evidence="1" type="ORF">SAMN02745130_02007</name>
</gene>
<dbReference type="EMBL" id="FUYB01000008">
    <property type="protein sequence ID" value="SKA79478.1"/>
    <property type="molecule type" value="Genomic_DNA"/>
</dbReference>
<keyword evidence="2" id="KW-1185">Reference proteome</keyword>
<dbReference type="AlphaFoldDB" id="A0A1T4WRJ7"/>
<evidence type="ECO:0000313" key="2">
    <source>
        <dbReference type="Proteomes" id="UP000190460"/>
    </source>
</evidence>
<sequence>MKYFFPVLMGILIVLGLVLTATPYIADWLLPVSASSYQQAKPEDARQAVADWFGVKPEQIKSAQALRQRTATGSTAWLMFEATREPVVQFVINARLKQETLDPVSLQTLWLTAAPKLAWWQPAELKRETYFSGKTENRSLALMYNETLQKGYLLVKTTETANSKPKNSF</sequence>
<protein>
    <submittedName>
        <fullName evidence="1">Uncharacterized protein</fullName>
    </submittedName>
</protein>
<dbReference type="Proteomes" id="UP000190460">
    <property type="component" value="Unassembled WGS sequence"/>
</dbReference>
<reference evidence="1 2" key="1">
    <citation type="submission" date="2017-02" db="EMBL/GenBank/DDBJ databases">
        <authorList>
            <person name="Peterson S.W."/>
        </authorList>
    </citation>
    <scope>NUCLEOTIDE SEQUENCE [LARGE SCALE GENOMIC DNA]</scope>
    <source>
        <strain evidence="1 2">ATCC 49788</strain>
    </source>
</reference>
<name>A0A1T4WRJ7_9GAMM</name>
<organism evidence="1 2">
    <name type="scientific">Thiothrix eikelboomii</name>
    <dbReference type="NCBI Taxonomy" id="92487"/>
    <lineage>
        <taxon>Bacteria</taxon>
        <taxon>Pseudomonadati</taxon>
        <taxon>Pseudomonadota</taxon>
        <taxon>Gammaproteobacteria</taxon>
        <taxon>Thiotrichales</taxon>
        <taxon>Thiotrichaceae</taxon>
        <taxon>Thiothrix</taxon>
    </lineage>
</organism>
<evidence type="ECO:0000313" key="1">
    <source>
        <dbReference type="EMBL" id="SKA79478.1"/>
    </source>
</evidence>